<evidence type="ECO:0000313" key="1">
    <source>
        <dbReference type="EMBL" id="NIK56141.1"/>
    </source>
</evidence>
<sequence>MGLDAHYPAVTMNDPNGHVTVYNEDHLPIGQLGPTPYESPSVNVTCKRKAWDDLYWYRLLNPEGFPFPADEAYVSADETHELNPGQPYAIPECASGCPIKIGQAAGAGMLAVGTVAAAAAWRRRRRELGIARRATR</sequence>
<evidence type="ECO:0000313" key="2">
    <source>
        <dbReference type="Proteomes" id="UP000555407"/>
    </source>
</evidence>
<reference evidence="1 2" key="1">
    <citation type="submission" date="2020-03" db="EMBL/GenBank/DDBJ databases">
        <title>Sequencing the genomes of 1000 actinobacteria strains.</title>
        <authorList>
            <person name="Klenk H.-P."/>
        </authorList>
    </citation>
    <scope>NUCLEOTIDE SEQUENCE [LARGE SCALE GENOMIC DNA]</scope>
    <source>
        <strain evidence="1 2">DSM 45490</strain>
    </source>
</reference>
<dbReference type="RefSeq" id="WP_167205309.1">
    <property type="nucleotide sequence ID" value="NZ_JAASRO010000001.1"/>
</dbReference>
<gene>
    <name evidence="1" type="ORF">BJY22_001858</name>
</gene>
<dbReference type="EMBL" id="JAASRO010000001">
    <property type="protein sequence ID" value="NIK56141.1"/>
    <property type="molecule type" value="Genomic_DNA"/>
</dbReference>
<dbReference type="AlphaFoldDB" id="A0A7X5V7N4"/>
<dbReference type="Proteomes" id="UP000555407">
    <property type="component" value="Unassembled WGS sequence"/>
</dbReference>
<name>A0A7X5V7N4_9ACTN</name>
<organism evidence="1 2">
    <name type="scientific">Kribbella shirazensis</name>
    <dbReference type="NCBI Taxonomy" id="1105143"/>
    <lineage>
        <taxon>Bacteria</taxon>
        <taxon>Bacillati</taxon>
        <taxon>Actinomycetota</taxon>
        <taxon>Actinomycetes</taxon>
        <taxon>Propionibacteriales</taxon>
        <taxon>Kribbellaceae</taxon>
        <taxon>Kribbella</taxon>
    </lineage>
</organism>
<comment type="caution">
    <text evidence="1">The sequence shown here is derived from an EMBL/GenBank/DDBJ whole genome shotgun (WGS) entry which is preliminary data.</text>
</comment>
<accession>A0A7X5V7N4</accession>
<protein>
    <submittedName>
        <fullName evidence="1">Uncharacterized protein</fullName>
    </submittedName>
</protein>
<keyword evidence="2" id="KW-1185">Reference proteome</keyword>
<proteinExistence type="predicted"/>